<dbReference type="Proteomes" id="UP000659223">
    <property type="component" value="Unassembled WGS sequence"/>
</dbReference>
<organism evidence="2 3">
    <name type="scientific">Streptomyces hiroshimensis</name>
    <dbReference type="NCBI Taxonomy" id="66424"/>
    <lineage>
        <taxon>Bacteria</taxon>
        <taxon>Bacillati</taxon>
        <taxon>Actinomycetota</taxon>
        <taxon>Actinomycetes</taxon>
        <taxon>Kitasatosporales</taxon>
        <taxon>Streptomycetaceae</taxon>
        <taxon>Streptomyces</taxon>
    </lineage>
</organism>
<dbReference type="EMBL" id="BMUT01000003">
    <property type="protein sequence ID" value="GGX75959.1"/>
    <property type="molecule type" value="Genomic_DNA"/>
</dbReference>
<feature type="region of interest" description="Disordered" evidence="1">
    <location>
        <begin position="45"/>
        <end position="74"/>
    </location>
</feature>
<name>A0ABQ2Y8V8_9ACTN</name>
<accession>A0ABQ2Y8V8</accession>
<protein>
    <submittedName>
        <fullName evidence="2">Uncharacterized protein</fullName>
    </submittedName>
</protein>
<evidence type="ECO:0000256" key="1">
    <source>
        <dbReference type="SAM" id="MobiDB-lite"/>
    </source>
</evidence>
<evidence type="ECO:0000313" key="2">
    <source>
        <dbReference type="EMBL" id="GGX75959.1"/>
    </source>
</evidence>
<evidence type="ECO:0000313" key="3">
    <source>
        <dbReference type="Proteomes" id="UP000659223"/>
    </source>
</evidence>
<reference evidence="3" key="1">
    <citation type="journal article" date="2019" name="Int. J. Syst. Evol. Microbiol.">
        <title>The Global Catalogue of Microorganisms (GCM) 10K type strain sequencing project: providing services to taxonomists for standard genome sequencing and annotation.</title>
        <authorList>
            <consortium name="The Broad Institute Genomics Platform"/>
            <consortium name="The Broad Institute Genome Sequencing Center for Infectious Disease"/>
            <person name="Wu L."/>
            <person name="Ma J."/>
        </authorList>
    </citation>
    <scope>NUCLEOTIDE SEQUENCE [LARGE SCALE GENOMIC DNA]</scope>
    <source>
        <strain evidence="3">JCM 4586</strain>
    </source>
</reference>
<feature type="compositionally biased region" description="Polar residues" evidence="1">
    <location>
        <begin position="45"/>
        <end position="66"/>
    </location>
</feature>
<sequence length="74" mass="7782">MPTYEALPRFTADLVRLAPPEQAADLKQCPVLRRKTTTIASSRISVGTRQSGSAPPSPARSWTPSSAMAIAGAS</sequence>
<keyword evidence="3" id="KW-1185">Reference proteome</keyword>
<proteinExistence type="predicted"/>
<gene>
    <name evidence="2" type="ORF">GCM10010324_21870</name>
</gene>
<comment type="caution">
    <text evidence="2">The sequence shown here is derived from an EMBL/GenBank/DDBJ whole genome shotgun (WGS) entry which is preliminary data.</text>
</comment>